<evidence type="ECO:0000259" key="1">
    <source>
        <dbReference type="PROSITE" id="PS50234"/>
    </source>
</evidence>
<reference evidence="2 3" key="1">
    <citation type="submission" date="2021-06" db="EMBL/GenBank/DDBJ databases">
        <authorList>
            <person name="Kallberg Y."/>
            <person name="Tangrot J."/>
            <person name="Rosling A."/>
        </authorList>
    </citation>
    <scope>NUCLEOTIDE SEQUENCE [LARGE SCALE GENOMIC DNA]</scope>
    <source>
        <strain evidence="2 3">120-4 pot B 10/14</strain>
    </source>
</reference>
<evidence type="ECO:0000313" key="3">
    <source>
        <dbReference type="Proteomes" id="UP000789901"/>
    </source>
</evidence>
<protein>
    <submittedName>
        <fullName evidence="2">13515_t:CDS:1</fullName>
    </submittedName>
</protein>
<dbReference type="EMBL" id="CAJVQB010001578">
    <property type="protein sequence ID" value="CAG8541557.1"/>
    <property type="molecule type" value="Genomic_DNA"/>
</dbReference>
<dbReference type="Proteomes" id="UP000789901">
    <property type="component" value="Unassembled WGS sequence"/>
</dbReference>
<dbReference type="PROSITE" id="PS50234">
    <property type="entry name" value="VWFA"/>
    <property type="match status" value="1"/>
</dbReference>
<sequence length="387" mass="44511">MSSQIDSIESPSHPLHISRLNEADDKSIFKITLNQEKLYYLETDFILIKSRNIDEPRAFIEYNPITDTNCLMLTLVPTFERSSIKHVQTNMELIFMIDSSKSMKSANIEKTIETLLLLLSLPKCCFFNVISIGHKRFHSIFEKSQKCSPMNIEEAIKKAQKITAKGGTHIYEALEWIFKYSFPDMPTSIILFSNFETSNIKRIIKLIKNQEKKKDLRIFSTGINIAVSHHFIDSIVRAGKGYAKYGSNSELMNRKAVIMLRNSLNPPIADYNITWTNESNEESQCSNIKFQQALLKIPELYVGVRFIAYCILAKDVKSCEKTILESESKGPLHILDPIPLKGSKLHTLAAKKLIQEIEHGNYYPNNKEYIREQIVHLAKYYNLSFNN</sequence>
<dbReference type="Pfam" id="PF13768">
    <property type="entry name" value="VWA_3"/>
    <property type="match status" value="1"/>
</dbReference>
<dbReference type="InterPro" id="IPR036465">
    <property type="entry name" value="vWFA_dom_sf"/>
</dbReference>
<feature type="domain" description="VWFA" evidence="1">
    <location>
        <begin position="92"/>
        <end position="268"/>
    </location>
</feature>
<dbReference type="PANTHER" id="PTHR45737">
    <property type="entry name" value="VON WILLEBRAND FACTOR A DOMAIN-CONTAINING PROTEIN 5A"/>
    <property type="match status" value="1"/>
</dbReference>
<dbReference type="SUPFAM" id="SSF53300">
    <property type="entry name" value="vWA-like"/>
    <property type="match status" value="1"/>
</dbReference>
<name>A0ABM8W6X9_GIGMA</name>
<accession>A0ABM8W6X9</accession>
<gene>
    <name evidence="2" type="ORF">GMARGA_LOCUS4107</name>
</gene>
<proteinExistence type="predicted"/>
<dbReference type="InterPro" id="IPR002035">
    <property type="entry name" value="VWF_A"/>
</dbReference>
<organism evidence="2 3">
    <name type="scientific">Gigaspora margarita</name>
    <dbReference type="NCBI Taxonomy" id="4874"/>
    <lineage>
        <taxon>Eukaryota</taxon>
        <taxon>Fungi</taxon>
        <taxon>Fungi incertae sedis</taxon>
        <taxon>Mucoromycota</taxon>
        <taxon>Glomeromycotina</taxon>
        <taxon>Glomeromycetes</taxon>
        <taxon>Diversisporales</taxon>
        <taxon>Gigasporaceae</taxon>
        <taxon>Gigaspora</taxon>
    </lineage>
</organism>
<comment type="caution">
    <text evidence="2">The sequence shown here is derived from an EMBL/GenBank/DDBJ whole genome shotgun (WGS) entry which is preliminary data.</text>
</comment>
<evidence type="ECO:0000313" key="2">
    <source>
        <dbReference type="EMBL" id="CAG8541557.1"/>
    </source>
</evidence>
<dbReference type="PANTHER" id="PTHR45737:SF6">
    <property type="entry name" value="VON WILLEBRAND FACTOR A DOMAIN-CONTAINING PROTEIN 5A"/>
    <property type="match status" value="1"/>
</dbReference>
<dbReference type="Gene3D" id="3.40.50.410">
    <property type="entry name" value="von Willebrand factor, type A domain"/>
    <property type="match status" value="1"/>
</dbReference>
<keyword evidence="3" id="KW-1185">Reference proteome</keyword>